<proteinExistence type="predicted"/>
<evidence type="ECO:0000313" key="2">
    <source>
        <dbReference type="Proteomes" id="UP000320461"/>
    </source>
</evidence>
<evidence type="ECO:0000313" key="1">
    <source>
        <dbReference type="EMBL" id="GEA85314.1"/>
    </source>
</evidence>
<accession>A0A4Y3KPJ5</accession>
<organism evidence="1 2">
    <name type="scientific">Cellulomonas gelida</name>
    <dbReference type="NCBI Taxonomy" id="1712"/>
    <lineage>
        <taxon>Bacteria</taxon>
        <taxon>Bacillati</taxon>
        <taxon>Actinomycetota</taxon>
        <taxon>Actinomycetes</taxon>
        <taxon>Micrococcales</taxon>
        <taxon>Cellulomonadaceae</taxon>
        <taxon>Cellulomonas</taxon>
    </lineage>
</organism>
<reference evidence="1 2" key="1">
    <citation type="submission" date="2019-06" db="EMBL/GenBank/DDBJ databases">
        <title>Whole genome shotgun sequence of Cellulomonas gelida NBRC 3748.</title>
        <authorList>
            <person name="Hosoyama A."/>
            <person name="Uohara A."/>
            <person name="Ohji S."/>
            <person name="Ichikawa N."/>
        </authorList>
    </citation>
    <scope>NUCLEOTIDE SEQUENCE [LARGE SCALE GENOMIC DNA]</scope>
    <source>
        <strain evidence="1 2">NBRC 3748</strain>
    </source>
</reference>
<keyword evidence="2" id="KW-1185">Reference proteome</keyword>
<dbReference type="Proteomes" id="UP000320461">
    <property type="component" value="Unassembled WGS sequence"/>
</dbReference>
<name>A0A4Y3KPJ5_9CELL</name>
<sequence>MLCVNRHKTDLWTAVSLWAGSLAASQSLGRKAPVNDAGAPGASVYLSSWRLAVSGPRAACAAVRAKGRARPGSLAPT</sequence>
<gene>
    <name evidence="1" type="ORF">CGE01nite_25650</name>
</gene>
<comment type="caution">
    <text evidence="1">The sequence shown here is derived from an EMBL/GenBank/DDBJ whole genome shotgun (WGS) entry which is preliminary data.</text>
</comment>
<dbReference type="AlphaFoldDB" id="A0A4Y3KPJ5"/>
<dbReference type="EMBL" id="BJLQ01000031">
    <property type="protein sequence ID" value="GEA85314.1"/>
    <property type="molecule type" value="Genomic_DNA"/>
</dbReference>
<protein>
    <submittedName>
        <fullName evidence="1">Uncharacterized protein</fullName>
    </submittedName>
</protein>